<feature type="transmembrane region" description="Helical" evidence="2">
    <location>
        <begin position="188"/>
        <end position="211"/>
    </location>
</feature>
<dbReference type="Proteomes" id="UP000231179">
    <property type="component" value="Chromosome"/>
</dbReference>
<keyword evidence="2" id="KW-0812">Transmembrane</keyword>
<feature type="compositionally biased region" description="Basic residues" evidence="1">
    <location>
        <begin position="281"/>
        <end position="291"/>
    </location>
</feature>
<evidence type="ECO:0008006" key="5">
    <source>
        <dbReference type="Google" id="ProtNLM"/>
    </source>
</evidence>
<accession>A0A2K8KM19</accession>
<evidence type="ECO:0000256" key="1">
    <source>
        <dbReference type="SAM" id="MobiDB-lite"/>
    </source>
</evidence>
<name>A0A2K8KM19_9MOLU</name>
<dbReference type="EMBL" id="CP024870">
    <property type="protein sequence ID" value="ATX71461.1"/>
    <property type="molecule type" value="Genomic_DNA"/>
</dbReference>
<evidence type="ECO:0000313" key="4">
    <source>
        <dbReference type="Proteomes" id="UP000231179"/>
    </source>
</evidence>
<dbReference type="RefSeq" id="WP_100254993.1">
    <property type="nucleotide sequence ID" value="NZ_CP024870.1"/>
</dbReference>
<feature type="region of interest" description="Disordered" evidence="1">
    <location>
        <begin position="272"/>
        <end position="304"/>
    </location>
</feature>
<dbReference type="AlphaFoldDB" id="A0A2K8KM19"/>
<keyword evidence="2" id="KW-0472">Membrane</keyword>
<evidence type="ECO:0000313" key="3">
    <source>
        <dbReference type="EMBL" id="ATX71461.1"/>
    </source>
</evidence>
<protein>
    <recommendedName>
        <fullName evidence="5">Transmembrane protein</fullName>
    </recommendedName>
</protein>
<feature type="transmembrane region" description="Helical" evidence="2">
    <location>
        <begin position="29"/>
        <end position="55"/>
    </location>
</feature>
<organism evidence="3 4">
    <name type="scientific">Spiroplasma clarkii</name>
    <dbReference type="NCBI Taxonomy" id="2139"/>
    <lineage>
        <taxon>Bacteria</taxon>
        <taxon>Bacillati</taxon>
        <taxon>Mycoplasmatota</taxon>
        <taxon>Mollicutes</taxon>
        <taxon>Entomoplasmatales</taxon>
        <taxon>Spiroplasmataceae</taxon>
        <taxon>Spiroplasma</taxon>
    </lineage>
</organism>
<evidence type="ECO:0000256" key="2">
    <source>
        <dbReference type="SAM" id="Phobius"/>
    </source>
</evidence>
<feature type="transmembrane region" description="Helical" evidence="2">
    <location>
        <begin position="130"/>
        <end position="148"/>
    </location>
</feature>
<reference evidence="3 4" key="1">
    <citation type="submission" date="2017-11" db="EMBL/GenBank/DDBJ databases">
        <title>Complete genome sequence of Spiroplasma clarkii CN-5 (DSM 19994).</title>
        <authorList>
            <person name="Tsai Y.-M."/>
            <person name="Chang A."/>
            <person name="Lo W.-S."/>
            <person name="Kuo C.-H."/>
        </authorList>
    </citation>
    <scope>NUCLEOTIDE SEQUENCE [LARGE SCALE GENOMIC DNA]</scope>
    <source>
        <strain evidence="3 4">CN-5</strain>
    </source>
</reference>
<keyword evidence="4" id="KW-1185">Reference proteome</keyword>
<keyword evidence="2" id="KW-1133">Transmembrane helix</keyword>
<sequence>MTKEKKQKLAKKKRINFWNFQTTNPATKIFIILLRMAMIFFWILAPIFMAISYFYDDGMKNFTGYAIASVFSGQVIAGGEINFDNVVGDVELARKIIAPIIWIVVFLVSTFTGLLPYFSKTLYHERIKVVVSQFICPLFFIGVLWLLWYTSQWFPTGPESELNGVIYPKYQYWVALQQTFKPWSNWLIVYQIALGGWVVFGCFTIVEVILLKKKRLDFLDFFSEKPAVNSLVDSVVEGRIVFGENSARDVNAELKAIKKEAKEKQRENRIKALEERSKKVEKPKKAKKVKGVKNNAKVQEEIEL</sequence>
<feature type="transmembrane region" description="Helical" evidence="2">
    <location>
        <begin position="96"/>
        <end position="118"/>
    </location>
</feature>
<gene>
    <name evidence="3" type="ORF">SCLAR_v1c11610</name>
</gene>
<proteinExistence type="predicted"/>